<dbReference type="InterPro" id="IPR054293">
    <property type="entry name" value="DUF7029"/>
</dbReference>
<name>A0A5N7C232_PETAA</name>
<evidence type="ECO:0000259" key="2">
    <source>
        <dbReference type="Pfam" id="PF22974"/>
    </source>
</evidence>
<reference evidence="4" key="1">
    <citation type="submission" date="2019-04" db="EMBL/GenBank/DDBJ databases">
        <title>Friends and foes A comparative genomics studyof 23 Aspergillus species from section Flavi.</title>
        <authorList>
            <consortium name="DOE Joint Genome Institute"/>
            <person name="Kjaerbolling I."/>
            <person name="Vesth T."/>
            <person name="Frisvad J.C."/>
            <person name="Nybo J.L."/>
            <person name="Theobald S."/>
            <person name="Kildgaard S."/>
            <person name="Isbrandt T."/>
            <person name="Kuo A."/>
            <person name="Sato A."/>
            <person name="Lyhne E.K."/>
            <person name="Kogle M.E."/>
            <person name="Wiebenga A."/>
            <person name="Kun R.S."/>
            <person name="Lubbers R.J."/>
            <person name="Makela M.R."/>
            <person name="Barry K."/>
            <person name="Chovatia M."/>
            <person name="Clum A."/>
            <person name="Daum C."/>
            <person name="Haridas S."/>
            <person name="He G."/>
            <person name="LaButti K."/>
            <person name="Lipzen A."/>
            <person name="Mondo S."/>
            <person name="Riley R."/>
            <person name="Salamov A."/>
            <person name="Simmons B.A."/>
            <person name="Magnuson J.K."/>
            <person name="Henrissat B."/>
            <person name="Mortensen U.H."/>
            <person name="Larsen T.O."/>
            <person name="Devries R.P."/>
            <person name="Grigoriev I.V."/>
            <person name="Machida M."/>
            <person name="Baker S.E."/>
            <person name="Andersen M.R."/>
        </authorList>
    </citation>
    <scope>NUCLEOTIDE SEQUENCE [LARGE SCALE GENOMIC DNA]</scope>
    <source>
        <strain evidence="4">IBT 14317</strain>
    </source>
</reference>
<feature type="signal peptide" evidence="1">
    <location>
        <begin position="1"/>
        <end position="18"/>
    </location>
</feature>
<proteinExistence type="predicted"/>
<keyword evidence="1" id="KW-0732">Signal</keyword>
<dbReference type="OrthoDB" id="160645at2759"/>
<dbReference type="Proteomes" id="UP000326877">
    <property type="component" value="Unassembled WGS sequence"/>
</dbReference>
<feature type="domain" description="DUF7223" evidence="3">
    <location>
        <begin position="345"/>
        <end position="544"/>
    </location>
</feature>
<dbReference type="EMBL" id="ML735282">
    <property type="protein sequence ID" value="KAE8388140.1"/>
    <property type="molecule type" value="Genomic_DNA"/>
</dbReference>
<evidence type="ECO:0000256" key="1">
    <source>
        <dbReference type="SAM" id="SignalP"/>
    </source>
</evidence>
<organism evidence="4">
    <name type="scientific">Petromyces alliaceus</name>
    <name type="common">Aspergillus alliaceus</name>
    <dbReference type="NCBI Taxonomy" id="209559"/>
    <lineage>
        <taxon>Eukaryota</taxon>
        <taxon>Fungi</taxon>
        <taxon>Dikarya</taxon>
        <taxon>Ascomycota</taxon>
        <taxon>Pezizomycotina</taxon>
        <taxon>Eurotiomycetes</taxon>
        <taxon>Eurotiomycetidae</taxon>
        <taxon>Eurotiales</taxon>
        <taxon>Aspergillaceae</taxon>
        <taxon>Aspergillus</taxon>
        <taxon>Aspergillus subgen. Circumdati</taxon>
    </lineage>
</organism>
<evidence type="ECO:0000259" key="3">
    <source>
        <dbReference type="Pfam" id="PF23865"/>
    </source>
</evidence>
<dbReference type="Pfam" id="PF22974">
    <property type="entry name" value="DUF7029"/>
    <property type="match status" value="1"/>
</dbReference>
<feature type="domain" description="DUF7029" evidence="2">
    <location>
        <begin position="82"/>
        <end position="175"/>
    </location>
</feature>
<evidence type="ECO:0000313" key="4">
    <source>
        <dbReference type="EMBL" id="KAE8388140.1"/>
    </source>
</evidence>
<dbReference type="AlphaFoldDB" id="A0A5N7C232"/>
<evidence type="ECO:0008006" key="5">
    <source>
        <dbReference type="Google" id="ProtNLM"/>
    </source>
</evidence>
<dbReference type="InterPro" id="IPR055647">
    <property type="entry name" value="DUF7223"/>
</dbReference>
<protein>
    <recommendedName>
        <fullName evidence="5">Aspartic peptidase domain-containing protein</fullName>
    </recommendedName>
</protein>
<gene>
    <name evidence="4" type="ORF">BDV23DRAFT_185631</name>
</gene>
<sequence length="791" mass="87019">MKIGLCWTYLLFAVGVSGRFSNAHPRSILPPKVLHPTYPPGHNPFDLQHLIPRLDHSLYFAEKGKKTTDPTAFGSLNATLIYPTVILDHSAHIQSVDCSADGLTICFNEKAREVVHKNWDLKLENSPVIISPHFPGCGRYYQGERTYWQIISSQLEYNKKECIHAKTKEITFPSIIQGGNLRFGHFEAHKGSSIDDQSQRGDLKDVQDISNNEDALHRFFGERPSTSFFDTGLASQQIMVGETGPVYYWGIDLGDLFHRTTTVFAHGLSWIGDKLPAVRRILQDFKELGKFIRDPLGYEWSLSHSHSWSYNIGATNTLLPGLSPIFGAGSGLLLASDSALSGKLQFDNCYAKGSFAVTGDISFSLHGGVDKAELDVGFDLDSRLAMSITLEEKANLIDYKKEIVAWNLLELEIPQVISIGPQLSLNAVVNLSASKKSTIEVGGSLKIDHTRAKLDLKQLTGSIDGFRPGFTPIANAQGGSSSVTLSFGLPLGLELGIDAFGGKWKAEVGLYDKISAEATAQASAEKDCPGVSIDLGVKNKIYLGIPTNPSIFTIDERTLLSKNPICIRTSSSNFNTLGLQQFETLLSEKNTAQVIYMKKPSTMDLQDPFTRIRGMQGKMLTDRNQTAALYVGKGDRLYLVPAYDPTILEGASFQYFPDISDSLFIRDGYGGFLNIDPEEMHSFGMSSLRSSRLTQMPANAVWVVLLEVAVDEPGEAGTLVALDRDQHVLLSLVACHAPKKGVRVYLGLSENIEDLIGRLNRGELDKFIEGEGQHCQPVHLTSHTTGFRLDQ</sequence>
<feature type="chain" id="PRO_5024981641" description="Aspartic peptidase domain-containing protein" evidence="1">
    <location>
        <begin position="19"/>
        <end position="791"/>
    </location>
</feature>
<dbReference type="Pfam" id="PF23865">
    <property type="entry name" value="DUF7223"/>
    <property type="match status" value="1"/>
</dbReference>
<accession>A0A5N7C232</accession>